<comment type="caution">
    <text evidence="2">The sequence shown here is derived from an EMBL/GenBank/DDBJ whole genome shotgun (WGS) entry which is preliminary data.</text>
</comment>
<sequence length="109" mass="11559">MQHQTEPRTPQPAPGAAPDDGPAPGTRTGDELESAILGLLDRRAADASICPSEVARAVAGDGDWRALMEPVREAARRLTRDGTVEITRGGEVVEPGTGKGPVRIRRGRR</sequence>
<dbReference type="SUPFAM" id="SSF46785">
    <property type="entry name" value="Winged helix' DNA-binding domain"/>
    <property type="match status" value="1"/>
</dbReference>
<evidence type="ECO:0008006" key="4">
    <source>
        <dbReference type="Google" id="ProtNLM"/>
    </source>
</evidence>
<feature type="region of interest" description="Disordered" evidence="1">
    <location>
        <begin position="1"/>
        <end position="34"/>
    </location>
</feature>
<dbReference type="EMBL" id="BMNA01000001">
    <property type="protein sequence ID" value="GGL87184.1"/>
    <property type="molecule type" value="Genomic_DNA"/>
</dbReference>
<feature type="region of interest" description="Disordered" evidence="1">
    <location>
        <begin position="90"/>
        <end position="109"/>
    </location>
</feature>
<organism evidence="2 3">
    <name type="scientific">Nakamurella endophytica</name>
    <dbReference type="NCBI Taxonomy" id="1748367"/>
    <lineage>
        <taxon>Bacteria</taxon>
        <taxon>Bacillati</taxon>
        <taxon>Actinomycetota</taxon>
        <taxon>Actinomycetes</taxon>
        <taxon>Nakamurellales</taxon>
        <taxon>Nakamurellaceae</taxon>
        <taxon>Nakamurella</taxon>
    </lineage>
</organism>
<accession>A0A917SMW5</accession>
<feature type="compositionally biased region" description="Low complexity" evidence="1">
    <location>
        <begin position="16"/>
        <end position="25"/>
    </location>
</feature>
<dbReference type="AlphaFoldDB" id="A0A917SMW5"/>
<evidence type="ECO:0000313" key="3">
    <source>
        <dbReference type="Proteomes" id="UP000655208"/>
    </source>
</evidence>
<dbReference type="InterPro" id="IPR036388">
    <property type="entry name" value="WH-like_DNA-bd_sf"/>
</dbReference>
<keyword evidence="3" id="KW-1185">Reference proteome</keyword>
<name>A0A917SMW5_9ACTN</name>
<reference evidence="2" key="2">
    <citation type="submission" date="2020-09" db="EMBL/GenBank/DDBJ databases">
        <authorList>
            <person name="Sun Q."/>
            <person name="Zhou Y."/>
        </authorList>
    </citation>
    <scope>NUCLEOTIDE SEQUENCE</scope>
    <source>
        <strain evidence="2">CGMCC 4.7308</strain>
    </source>
</reference>
<dbReference type="Pfam" id="PF11625">
    <property type="entry name" value="DUF3253"/>
    <property type="match status" value="1"/>
</dbReference>
<evidence type="ECO:0000313" key="2">
    <source>
        <dbReference type="EMBL" id="GGL87184.1"/>
    </source>
</evidence>
<gene>
    <name evidence="2" type="ORF">GCM10011594_03480</name>
</gene>
<evidence type="ECO:0000256" key="1">
    <source>
        <dbReference type="SAM" id="MobiDB-lite"/>
    </source>
</evidence>
<proteinExistence type="predicted"/>
<dbReference type="InterPro" id="IPR021660">
    <property type="entry name" value="DUF3253"/>
</dbReference>
<dbReference type="Gene3D" id="1.10.10.10">
    <property type="entry name" value="Winged helix-like DNA-binding domain superfamily/Winged helix DNA-binding domain"/>
    <property type="match status" value="1"/>
</dbReference>
<dbReference type="InterPro" id="IPR036390">
    <property type="entry name" value="WH_DNA-bd_sf"/>
</dbReference>
<protein>
    <recommendedName>
        <fullName evidence="4">DUF3253 domain-containing protein</fullName>
    </recommendedName>
</protein>
<dbReference type="Proteomes" id="UP000655208">
    <property type="component" value="Unassembled WGS sequence"/>
</dbReference>
<reference evidence="2" key="1">
    <citation type="journal article" date="2014" name="Int. J. Syst. Evol. Microbiol.">
        <title>Complete genome sequence of Corynebacterium casei LMG S-19264T (=DSM 44701T), isolated from a smear-ripened cheese.</title>
        <authorList>
            <consortium name="US DOE Joint Genome Institute (JGI-PGF)"/>
            <person name="Walter F."/>
            <person name="Albersmeier A."/>
            <person name="Kalinowski J."/>
            <person name="Ruckert C."/>
        </authorList>
    </citation>
    <scope>NUCLEOTIDE SEQUENCE</scope>
    <source>
        <strain evidence="2">CGMCC 4.7308</strain>
    </source>
</reference>